<name>A0AAV7EB57_ARIFI</name>
<accession>A0AAV7EB57</accession>
<comment type="caution">
    <text evidence="5">The sequence shown here is derived from an EMBL/GenBank/DDBJ whole genome shotgun (WGS) entry which is preliminary data.</text>
</comment>
<evidence type="ECO:0000313" key="6">
    <source>
        <dbReference type="Proteomes" id="UP000825729"/>
    </source>
</evidence>
<gene>
    <name evidence="5" type="ORF">H6P81_015808</name>
</gene>
<proteinExistence type="inferred from homology"/>
<dbReference type="Pfam" id="PF04504">
    <property type="entry name" value="GeBP-like_DBD"/>
    <property type="match status" value="1"/>
</dbReference>
<comment type="similarity">
    <text evidence="1">Belongs to the GeBP family.</text>
</comment>
<dbReference type="InterPro" id="IPR053932">
    <property type="entry name" value="GeBP-like_DBD"/>
</dbReference>
<sequence>MAAKRRAAPPPPPSESEPSGSGSEESSEDEATESPPPPPAQTKSPAKRAEVSASKPQLKPRPEESSEGEGSEDEGSEDEATPAAKPVKELAPDESAKSGSESDHEAAAKASGKAAGAKSDAATRKRGAAVSVETADAKPAKRVRASNFVPGKSKEDDEIAILRGLSNYMGKGSDQSIDATALYEFVKGSLNHHEDPQQVADTIRRLKRRYQTIQSNAKRGKSAVPNEGNKKTIHDLSKMIWSQRNAVKISPERKKSKKRQMSSRKVLEFERDEETERPEQKSTEYLVNGHPRKNFLFSCWKELESDNTAGLKLLKEGLELMEPSLARMLEERWKKIEVAKLEILQKQRDLLQEQMEMVVDVLKQRRK</sequence>
<evidence type="ECO:0000313" key="5">
    <source>
        <dbReference type="EMBL" id="KAG9444468.1"/>
    </source>
</evidence>
<feature type="coiled-coil region" evidence="2">
    <location>
        <begin position="334"/>
        <end position="361"/>
    </location>
</feature>
<dbReference type="GO" id="GO:0006355">
    <property type="term" value="P:regulation of DNA-templated transcription"/>
    <property type="evidence" value="ECO:0007669"/>
    <property type="project" value="InterPro"/>
</dbReference>
<feature type="compositionally biased region" description="Low complexity" evidence="3">
    <location>
        <begin position="108"/>
        <end position="120"/>
    </location>
</feature>
<feature type="domain" description="Glabrous enhancer-binding protein-like DBD" evidence="4">
    <location>
        <begin position="155"/>
        <end position="242"/>
    </location>
</feature>
<organism evidence="5 6">
    <name type="scientific">Aristolochia fimbriata</name>
    <name type="common">White veined hardy Dutchman's pipe vine</name>
    <dbReference type="NCBI Taxonomy" id="158543"/>
    <lineage>
        <taxon>Eukaryota</taxon>
        <taxon>Viridiplantae</taxon>
        <taxon>Streptophyta</taxon>
        <taxon>Embryophyta</taxon>
        <taxon>Tracheophyta</taxon>
        <taxon>Spermatophyta</taxon>
        <taxon>Magnoliopsida</taxon>
        <taxon>Magnoliidae</taxon>
        <taxon>Piperales</taxon>
        <taxon>Aristolochiaceae</taxon>
        <taxon>Aristolochia</taxon>
    </lineage>
</organism>
<feature type="region of interest" description="Disordered" evidence="3">
    <location>
        <begin position="247"/>
        <end position="284"/>
    </location>
</feature>
<dbReference type="GO" id="GO:0005634">
    <property type="term" value="C:nucleus"/>
    <property type="evidence" value="ECO:0007669"/>
    <property type="project" value="TreeGrafter"/>
</dbReference>
<dbReference type="PANTHER" id="PTHR31662:SF33">
    <property type="entry name" value="DNA-BINDING STOREKEEPER PROTEIN TRANSCRIPTIONAL REGULATOR-LIKE PROTEIN"/>
    <property type="match status" value="1"/>
</dbReference>
<dbReference type="InterPro" id="IPR007592">
    <property type="entry name" value="GEBP"/>
</dbReference>
<evidence type="ECO:0000256" key="3">
    <source>
        <dbReference type="SAM" id="MobiDB-lite"/>
    </source>
</evidence>
<feature type="compositionally biased region" description="Acidic residues" evidence="3">
    <location>
        <begin position="65"/>
        <end position="80"/>
    </location>
</feature>
<feature type="region of interest" description="Disordered" evidence="3">
    <location>
        <begin position="1"/>
        <end position="141"/>
    </location>
</feature>
<reference evidence="5 6" key="1">
    <citation type="submission" date="2021-07" db="EMBL/GenBank/DDBJ databases">
        <title>The Aristolochia fimbriata genome: insights into angiosperm evolution, floral development and chemical biosynthesis.</title>
        <authorList>
            <person name="Jiao Y."/>
        </authorList>
    </citation>
    <scope>NUCLEOTIDE SEQUENCE [LARGE SCALE GENOMIC DNA]</scope>
    <source>
        <strain evidence="5">IBCAS-2021</strain>
        <tissue evidence="5">Leaf</tissue>
    </source>
</reference>
<dbReference type="PANTHER" id="PTHR31662">
    <property type="entry name" value="BNAANNG10740D PROTEIN-RELATED"/>
    <property type="match status" value="1"/>
</dbReference>
<dbReference type="EMBL" id="JAINDJ010000006">
    <property type="protein sequence ID" value="KAG9444468.1"/>
    <property type="molecule type" value="Genomic_DNA"/>
</dbReference>
<keyword evidence="6" id="KW-1185">Reference proteome</keyword>
<dbReference type="AlphaFoldDB" id="A0AAV7EB57"/>
<protein>
    <recommendedName>
        <fullName evidence="4">Glabrous enhancer-binding protein-like DBD domain-containing protein</fullName>
    </recommendedName>
</protein>
<keyword evidence="2" id="KW-0175">Coiled coil</keyword>
<feature type="compositionally biased region" description="Basic and acidic residues" evidence="3">
    <location>
        <begin position="86"/>
        <end position="107"/>
    </location>
</feature>
<evidence type="ECO:0000259" key="4">
    <source>
        <dbReference type="Pfam" id="PF04504"/>
    </source>
</evidence>
<evidence type="ECO:0000256" key="1">
    <source>
        <dbReference type="ARBA" id="ARBA00010820"/>
    </source>
</evidence>
<evidence type="ECO:0000256" key="2">
    <source>
        <dbReference type="SAM" id="Coils"/>
    </source>
</evidence>
<dbReference type="Proteomes" id="UP000825729">
    <property type="component" value="Unassembled WGS sequence"/>
</dbReference>